<evidence type="ECO:0000313" key="3">
    <source>
        <dbReference type="Proteomes" id="UP000039021"/>
    </source>
</evidence>
<accession>A0A916LBS1</accession>
<comment type="caution">
    <text evidence="2">The sequence shown here is derived from an EMBL/GenBank/DDBJ whole genome shotgun (WGS) entry which is preliminary data.</text>
</comment>
<proteinExistence type="predicted"/>
<organism evidence="2 3">
    <name type="scientific">Mycobacterium tuberculosis</name>
    <dbReference type="NCBI Taxonomy" id="1773"/>
    <lineage>
        <taxon>Bacteria</taxon>
        <taxon>Bacillati</taxon>
        <taxon>Actinomycetota</taxon>
        <taxon>Actinomycetes</taxon>
        <taxon>Mycobacteriales</taxon>
        <taxon>Mycobacteriaceae</taxon>
        <taxon>Mycobacterium</taxon>
        <taxon>Mycobacterium tuberculosis complex</taxon>
    </lineage>
</organism>
<evidence type="ECO:0000256" key="1">
    <source>
        <dbReference type="SAM" id="MobiDB-lite"/>
    </source>
</evidence>
<dbReference type="EMBL" id="CSBK01001280">
    <property type="protein sequence ID" value="COY50138.1"/>
    <property type="molecule type" value="Genomic_DNA"/>
</dbReference>
<sequence length="99" mass="10141">MLDATNPLRLTRRYVAPASAASSSSSVGRDVVSVIRLAASTVGVSAAGASDSVRLNAPNPLVRSPPSAEIPFNSLVSRPSSDSDPVASNHRPASSSNRK</sequence>
<feature type="compositionally biased region" description="Polar residues" evidence="1">
    <location>
        <begin position="74"/>
        <end position="83"/>
    </location>
</feature>
<reference evidence="3" key="1">
    <citation type="submission" date="2015-03" db="EMBL/GenBank/DDBJ databases">
        <authorList>
            <consortium name="Pathogen Informatics"/>
        </authorList>
    </citation>
    <scope>NUCLEOTIDE SEQUENCE [LARGE SCALE GENOMIC DNA]</scope>
    <source>
        <strain evidence="3">N09902308</strain>
    </source>
</reference>
<protein>
    <submittedName>
        <fullName evidence="2">Uncharacterized protein</fullName>
    </submittedName>
</protein>
<dbReference type="Proteomes" id="UP000039021">
    <property type="component" value="Unassembled WGS sequence"/>
</dbReference>
<evidence type="ECO:0000313" key="2">
    <source>
        <dbReference type="EMBL" id="COY50138.1"/>
    </source>
</evidence>
<gene>
    <name evidence="2" type="ORF">ERS007739_02707</name>
</gene>
<name>A0A916LBS1_MYCTX</name>
<feature type="region of interest" description="Disordered" evidence="1">
    <location>
        <begin position="48"/>
        <end position="99"/>
    </location>
</feature>
<dbReference type="AlphaFoldDB" id="A0A916LBS1"/>